<evidence type="ECO:0000256" key="10">
    <source>
        <dbReference type="ARBA" id="ARBA00023014"/>
    </source>
</evidence>
<evidence type="ECO:0000256" key="8">
    <source>
        <dbReference type="ARBA" id="ARBA00022839"/>
    </source>
</evidence>
<proteinExistence type="inferred from homology"/>
<evidence type="ECO:0000256" key="9">
    <source>
        <dbReference type="ARBA" id="ARBA00023004"/>
    </source>
</evidence>
<evidence type="ECO:0000313" key="17">
    <source>
        <dbReference type="Proteomes" id="UP000783871"/>
    </source>
</evidence>
<evidence type="ECO:0000256" key="5">
    <source>
        <dbReference type="ARBA" id="ARBA00022722"/>
    </source>
</evidence>
<evidence type="ECO:0000256" key="3">
    <source>
        <dbReference type="ARBA" id="ARBA00012768"/>
    </source>
</evidence>
<keyword evidence="7 13" id="KW-0378">Hydrolase</keyword>
<keyword evidence="9 13" id="KW-0408">Iron</keyword>
<evidence type="ECO:0000256" key="7">
    <source>
        <dbReference type="ARBA" id="ARBA00022801"/>
    </source>
</evidence>
<evidence type="ECO:0000313" key="16">
    <source>
        <dbReference type="EMBL" id="NJP34809.1"/>
    </source>
</evidence>
<feature type="region of interest" description="Disordered" evidence="14">
    <location>
        <begin position="197"/>
        <end position="216"/>
    </location>
</feature>
<dbReference type="InterPro" id="IPR013343">
    <property type="entry name" value="CRISPR-assoc_prot_Cas4"/>
</dbReference>
<keyword evidence="12 13" id="KW-0464">Manganese</keyword>
<dbReference type="PANTHER" id="PTHR36531:SF6">
    <property type="entry name" value="DNA REPLICATION ATP-DEPENDENT HELICASE_NUCLEASE DNA2"/>
    <property type="match status" value="1"/>
</dbReference>
<sequence>MTGDHPADSGTDLREVPLSALEHYAYCHRQTALIHVEGVWAESAETVRGDLSHTTVDLPGIQRRRGLTVIRSLPVWSHTHGLRGICDIVEFEKGTATPVEYKVGRYKAGGPAELQLGGQALCLLEAGFDVPTGYIYSIAERRRHAVPIDADLLDRVVAATAAVRLLLDTPALPTARNDARCRRCSLREDCLPELTDGKRQATPDLLTPRPLGQWRD</sequence>
<keyword evidence="11 13" id="KW-0051">Antiviral defense</keyword>
<keyword evidence="5 13" id="KW-0540">Nuclease</keyword>
<accession>A0ABX0ZC54</accession>
<protein>
    <recommendedName>
        <fullName evidence="4 13">CRISPR-associated exonuclease Cas4</fullName>
        <ecNumber evidence="3 13">3.1.12.1</ecNumber>
    </recommendedName>
</protein>
<comment type="function">
    <text evidence="13">CRISPR (clustered regularly interspaced short palindromic repeat) is an adaptive immune system that provides protection against mobile genetic elements (viruses, transposable elements and conjugative plasmids). CRISPR clusters contain sequences complementary to antecedent mobile elements and target invading nucleic acids. CRISPR clusters are transcribed and processed into CRISPR RNA (crRNA).</text>
</comment>
<evidence type="ECO:0000256" key="2">
    <source>
        <dbReference type="ARBA" id="ARBA00009189"/>
    </source>
</evidence>
<dbReference type="PANTHER" id="PTHR36531">
    <property type="entry name" value="CRISPR-ASSOCIATED EXONUCLEASE CAS4"/>
    <property type="match status" value="1"/>
</dbReference>
<comment type="cofactor">
    <cofactor evidence="13">
        <name>iron-sulfur cluster</name>
        <dbReference type="ChEBI" id="CHEBI:30408"/>
    </cofactor>
</comment>
<evidence type="ECO:0000256" key="4">
    <source>
        <dbReference type="ARBA" id="ARBA00020049"/>
    </source>
</evidence>
<dbReference type="NCBIfam" id="TIGR00372">
    <property type="entry name" value="cas4"/>
    <property type="match status" value="1"/>
</dbReference>
<comment type="cofactor">
    <cofactor evidence="13">
        <name>Mg(2+)</name>
        <dbReference type="ChEBI" id="CHEBI:18420"/>
    </cofactor>
    <cofactor evidence="13">
        <name>Mn(2+)</name>
        <dbReference type="ChEBI" id="CHEBI:29035"/>
    </cofactor>
    <text evidence="13">Mg(2+) or Mn(2+) required for ssDNA cleavage activity.</text>
</comment>
<dbReference type="RefSeq" id="WP_168003158.1">
    <property type="nucleotide sequence ID" value="NZ_JAATEO010000029.1"/>
</dbReference>
<evidence type="ECO:0000256" key="1">
    <source>
        <dbReference type="ARBA" id="ARBA00001966"/>
    </source>
</evidence>
<evidence type="ECO:0000256" key="12">
    <source>
        <dbReference type="ARBA" id="ARBA00023211"/>
    </source>
</evidence>
<dbReference type="EMBL" id="JAATEO010000029">
    <property type="protein sequence ID" value="NJP34809.1"/>
    <property type="molecule type" value="Genomic_DNA"/>
</dbReference>
<comment type="similarity">
    <text evidence="2 13">Belongs to the CRISPR-associated exonuclease Cas4 family.</text>
</comment>
<keyword evidence="10 13" id="KW-0411">Iron-sulfur</keyword>
<name>A0ABX0ZC54_9ACTN</name>
<keyword evidence="6 13" id="KW-0479">Metal-binding</keyword>
<organism evidence="16 17">
    <name type="scientific">Micromonospora thermarum</name>
    <dbReference type="NCBI Taxonomy" id="2720024"/>
    <lineage>
        <taxon>Bacteria</taxon>
        <taxon>Bacillati</taxon>
        <taxon>Actinomycetota</taxon>
        <taxon>Actinomycetes</taxon>
        <taxon>Micromonosporales</taxon>
        <taxon>Micromonosporaceae</taxon>
        <taxon>Micromonospora</taxon>
    </lineage>
</organism>
<gene>
    <name evidence="16" type="primary">cas4</name>
    <name evidence="16" type="ORF">HCJ94_23200</name>
</gene>
<dbReference type="Proteomes" id="UP000783871">
    <property type="component" value="Unassembled WGS sequence"/>
</dbReference>
<dbReference type="EC" id="3.1.12.1" evidence="3 13"/>
<dbReference type="Gene3D" id="3.90.320.10">
    <property type="match status" value="1"/>
</dbReference>
<feature type="domain" description="DUF83" evidence="15">
    <location>
        <begin position="19"/>
        <end position="191"/>
    </location>
</feature>
<keyword evidence="8 13" id="KW-0269">Exonuclease</keyword>
<keyword evidence="17" id="KW-1185">Reference proteome</keyword>
<evidence type="ECO:0000256" key="11">
    <source>
        <dbReference type="ARBA" id="ARBA00023118"/>
    </source>
</evidence>
<comment type="cofactor">
    <cofactor evidence="1">
        <name>[4Fe-4S] cluster</name>
        <dbReference type="ChEBI" id="CHEBI:49883"/>
    </cofactor>
</comment>
<evidence type="ECO:0000256" key="14">
    <source>
        <dbReference type="SAM" id="MobiDB-lite"/>
    </source>
</evidence>
<evidence type="ECO:0000256" key="13">
    <source>
        <dbReference type="RuleBase" id="RU365022"/>
    </source>
</evidence>
<dbReference type="InterPro" id="IPR022765">
    <property type="entry name" value="Dna2/Cas4_DUF83"/>
</dbReference>
<dbReference type="InterPro" id="IPR011604">
    <property type="entry name" value="PDDEXK-like_dom_sf"/>
</dbReference>
<dbReference type="Pfam" id="PF01930">
    <property type="entry name" value="Cas_Cas4"/>
    <property type="match status" value="1"/>
</dbReference>
<dbReference type="InterPro" id="IPR051827">
    <property type="entry name" value="Cas4_exonuclease"/>
</dbReference>
<evidence type="ECO:0000259" key="15">
    <source>
        <dbReference type="Pfam" id="PF01930"/>
    </source>
</evidence>
<evidence type="ECO:0000256" key="6">
    <source>
        <dbReference type="ARBA" id="ARBA00022723"/>
    </source>
</evidence>
<comment type="caution">
    <text evidence="16">The sequence shown here is derived from an EMBL/GenBank/DDBJ whole genome shotgun (WGS) entry which is preliminary data.</text>
</comment>
<reference evidence="16 17" key="1">
    <citation type="submission" date="2020-03" db="EMBL/GenBank/DDBJ databases">
        <title>WGS of actinomycetes isolated from Thailand.</title>
        <authorList>
            <person name="Thawai C."/>
        </authorList>
    </citation>
    <scope>NUCLEOTIDE SEQUENCE [LARGE SCALE GENOMIC DNA]</scope>
    <source>
        <strain evidence="16 17">HSS6-12</strain>
    </source>
</reference>